<dbReference type="SMART" id="SM00382">
    <property type="entry name" value="AAA"/>
    <property type="match status" value="1"/>
</dbReference>
<dbReference type="EMBL" id="BSVA01000001">
    <property type="protein sequence ID" value="GMA92658.1"/>
    <property type="molecule type" value="Genomic_DNA"/>
</dbReference>
<dbReference type="Pfam" id="PF00005">
    <property type="entry name" value="ABC_tran"/>
    <property type="match status" value="1"/>
</dbReference>
<evidence type="ECO:0000313" key="7">
    <source>
        <dbReference type="Proteomes" id="UP001157069"/>
    </source>
</evidence>
<evidence type="ECO:0000256" key="3">
    <source>
        <dbReference type="ARBA" id="ARBA00022840"/>
    </source>
</evidence>
<dbReference type="SUPFAM" id="SSF52540">
    <property type="entry name" value="P-loop containing nucleoside triphosphate hydrolases"/>
    <property type="match status" value="1"/>
</dbReference>
<keyword evidence="1" id="KW-0813">Transport</keyword>
<keyword evidence="3" id="KW-0067">ATP-binding</keyword>
<dbReference type="InterPro" id="IPR027417">
    <property type="entry name" value="P-loop_NTPase"/>
</dbReference>
<evidence type="ECO:0000256" key="4">
    <source>
        <dbReference type="SAM" id="MobiDB-lite"/>
    </source>
</evidence>
<sequence length="385" mass="40313">MTGGALDARVVLERRGFRLDAQLALAPGEVAALMGPSGAGKSTLLAAIAGLVHGPEAHVRIDGAELGGARPVPPQRRGVVLLGQEPRLFPHLTARDNIAFGMRAHGLPRHTARTEAQRWLGRVGLEGFGDRRPAELSGGQQQRVALARALATAPRILLLDEPLTSLDPETAGEVRALLSEQLRAADATALVVTHDALDAASLASRLLILEEGVVTQAGAVREVLAAPATRFAAAVAGTNRLLGVADGGCWRSGGGPHPVILRADDEASRRAVSRDGAPLAALVRPADVELETLGSPQRHPDAGEWEARIVRLDHTPGARACRPPIRPSPSTYPPTRWRPSRSRPGSRCDCGSPPARCDSRASCRGRAMMAPSAHDKPGGAPAARG</sequence>
<evidence type="ECO:0000256" key="2">
    <source>
        <dbReference type="ARBA" id="ARBA00022741"/>
    </source>
</evidence>
<proteinExistence type="predicted"/>
<reference evidence="7" key="1">
    <citation type="journal article" date="2019" name="Int. J. Syst. Evol. Microbiol.">
        <title>The Global Catalogue of Microorganisms (GCM) 10K type strain sequencing project: providing services to taxonomists for standard genome sequencing and annotation.</title>
        <authorList>
            <consortium name="The Broad Institute Genomics Platform"/>
            <consortium name="The Broad Institute Genome Sequencing Center for Infectious Disease"/>
            <person name="Wu L."/>
            <person name="Ma J."/>
        </authorList>
    </citation>
    <scope>NUCLEOTIDE SEQUENCE [LARGE SCALE GENOMIC DNA]</scope>
    <source>
        <strain evidence="7">NBRC 108755</strain>
    </source>
</reference>
<comment type="caution">
    <text evidence="6">The sequence shown here is derived from an EMBL/GenBank/DDBJ whole genome shotgun (WGS) entry which is preliminary data.</text>
</comment>
<dbReference type="InterPro" id="IPR050093">
    <property type="entry name" value="ABC_SmlMolc_Importer"/>
</dbReference>
<dbReference type="PANTHER" id="PTHR42781:SF4">
    <property type="entry name" value="SPERMIDINE_PUTRESCINE IMPORT ATP-BINDING PROTEIN POTA"/>
    <property type="match status" value="1"/>
</dbReference>
<feature type="compositionally biased region" description="Low complexity" evidence="4">
    <location>
        <begin position="333"/>
        <end position="347"/>
    </location>
</feature>
<dbReference type="RefSeq" id="WP_284301435.1">
    <property type="nucleotide sequence ID" value="NZ_BSVA01000001.1"/>
</dbReference>
<gene>
    <name evidence="6" type="ORF">GCM10025869_31870</name>
</gene>
<dbReference type="PANTHER" id="PTHR42781">
    <property type="entry name" value="SPERMIDINE/PUTRESCINE IMPORT ATP-BINDING PROTEIN POTA"/>
    <property type="match status" value="1"/>
</dbReference>
<feature type="domain" description="ABC transporter" evidence="5">
    <location>
        <begin position="3"/>
        <end position="236"/>
    </location>
</feature>
<protein>
    <recommendedName>
        <fullName evidence="5">ABC transporter domain-containing protein</fullName>
    </recommendedName>
</protein>
<accession>A0ABQ6JZ64</accession>
<feature type="region of interest" description="Disordered" evidence="4">
    <location>
        <begin position="317"/>
        <end position="355"/>
    </location>
</feature>
<dbReference type="Proteomes" id="UP001157069">
    <property type="component" value="Unassembled WGS sequence"/>
</dbReference>
<evidence type="ECO:0000259" key="5">
    <source>
        <dbReference type="PROSITE" id="PS50893"/>
    </source>
</evidence>
<keyword evidence="2" id="KW-0547">Nucleotide-binding</keyword>
<dbReference type="PROSITE" id="PS50893">
    <property type="entry name" value="ABC_TRANSPORTER_2"/>
    <property type="match status" value="1"/>
</dbReference>
<dbReference type="InterPro" id="IPR003593">
    <property type="entry name" value="AAA+_ATPase"/>
</dbReference>
<dbReference type="Gene3D" id="3.40.50.300">
    <property type="entry name" value="P-loop containing nucleotide triphosphate hydrolases"/>
    <property type="match status" value="1"/>
</dbReference>
<dbReference type="InterPro" id="IPR017871">
    <property type="entry name" value="ABC_transporter-like_CS"/>
</dbReference>
<evidence type="ECO:0000256" key="1">
    <source>
        <dbReference type="ARBA" id="ARBA00022448"/>
    </source>
</evidence>
<dbReference type="PROSITE" id="PS00211">
    <property type="entry name" value="ABC_TRANSPORTER_1"/>
    <property type="match status" value="1"/>
</dbReference>
<evidence type="ECO:0000313" key="6">
    <source>
        <dbReference type="EMBL" id="GMA92658.1"/>
    </source>
</evidence>
<keyword evidence="7" id="KW-1185">Reference proteome</keyword>
<organism evidence="6 7">
    <name type="scientific">Homoserinibacter gongjuensis</name>
    <dbReference type="NCBI Taxonomy" id="1162968"/>
    <lineage>
        <taxon>Bacteria</taxon>
        <taxon>Bacillati</taxon>
        <taxon>Actinomycetota</taxon>
        <taxon>Actinomycetes</taxon>
        <taxon>Micrococcales</taxon>
        <taxon>Microbacteriaceae</taxon>
        <taxon>Homoserinibacter</taxon>
    </lineage>
</organism>
<name>A0ABQ6JZ64_9MICO</name>
<dbReference type="InterPro" id="IPR003439">
    <property type="entry name" value="ABC_transporter-like_ATP-bd"/>
</dbReference>